<dbReference type="PANTHER" id="PTHR22893">
    <property type="entry name" value="NADH OXIDOREDUCTASE-RELATED"/>
    <property type="match status" value="1"/>
</dbReference>
<accession>A0A1V6NY72</accession>
<name>A0A1V6NY72_PENPO</name>
<dbReference type="InterPro" id="IPR001155">
    <property type="entry name" value="OxRdtase_FMN_N"/>
</dbReference>
<dbReference type="STRING" id="60169.A0A1V6NY72"/>
<organism evidence="2 3">
    <name type="scientific">Penicillium polonicum</name>
    <dbReference type="NCBI Taxonomy" id="60169"/>
    <lineage>
        <taxon>Eukaryota</taxon>
        <taxon>Fungi</taxon>
        <taxon>Dikarya</taxon>
        <taxon>Ascomycota</taxon>
        <taxon>Pezizomycotina</taxon>
        <taxon>Eurotiomycetes</taxon>
        <taxon>Eurotiomycetidae</taxon>
        <taxon>Eurotiales</taxon>
        <taxon>Aspergillaceae</taxon>
        <taxon>Penicillium</taxon>
    </lineage>
</organism>
<evidence type="ECO:0000313" key="3">
    <source>
        <dbReference type="Proteomes" id="UP000191408"/>
    </source>
</evidence>
<dbReference type="Gene3D" id="3.20.20.70">
    <property type="entry name" value="Aldolase class I"/>
    <property type="match status" value="1"/>
</dbReference>
<dbReference type="Proteomes" id="UP000191408">
    <property type="component" value="Unassembled WGS sequence"/>
</dbReference>
<feature type="domain" description="NADH:flavin oxidoreductase/NADH oxidase N-terminal" evidence="1">
    <location>
        <begin position="1"/>
        <end position="197"/>
    </location>
</feature>
<dbReference type="InterPro" id="IPR045247">
    <property type="entry name" value="Oye-like"/>
</dbReference>
<gene>
    <name evidence="2" type="ORF">PENPOL_c002G10517</name>
</gene>
<comment type="caution">
    <text evidence="2">The sequence shown here is derived from an EMBL/GenBank/DDBJ whole genome shotgun (WGS) entry which is preliminary data.</text>
</comment>
<dbReference type="EMBL" id="MDYM01000002">
    <property type="protein sequence ID" value="OQD69609.1"/>
    <property type="molecule type" value="Genomic_DNA"/>
</dbReference>
<evidence type="ECO:0000313" key="2">
    <source>
        <dbReference type="EMBL" id="OQD69609.1"/>
    </source>
</evidence>
<dbReference type="GO" id="GO:0003959">
    <property type="term" value="F:NADPH dehydrogenase activity"/>
    <property type="evidence" value="ECO:0007669"/>
    <property type="project" value="TreeGrafter"/>
</dbReference>
<protein>
    <recommendedName>
        <fullName evidence="1">NADH:flavin oxidoreductase/NADH oxidase N-terminal domain-containing protein</fullName>
    </recommendedName>
</protein>
<evidence type="ECO:0000259" key="1">
    <source>
        <dbReference type="Pfam" id="PF00724"/>
    </source>
</evidence>
<dbReference type="OrthoDB" id="276546at2759"/>
<keyword evidence="3" id="KW-1185">Reference proteome</keyword>
<dbReference type="Pfam" id="PF00724">
    <property type="entry name" value="Oxidored_FMN"/>
    <property type="match status" value="1"/>
</dbReference>
<dbReference type="GO" id="GO:0010181">
    <property type="term" value="F:FMN binding"/>
    <property type="evidence" value="ECO:0007669"/>
    <property type="project" value="InterPro"/>
</dbReference>
<reference evidence="3" key="1">
    <citation type="journal article" date="2017" name="Nat. Microbiol.">
        <title>Global analysis of biosynthetic gene clusters reveals vast potential of secondary metabolite production in Penicillium species.</title>
        <authorList>
            <person name="Nielsen J.C."/>
            <person name="Grijseels S."/>
            <person name="Prigent S."/>
            <person name="Ji B."/>
            <person name="Dainat J."/>
            <person name="Nielsen K.F."/>
            <person name="Frisvad J.C."/>
            <person name="Workman M."/>
            <person name="Nielsen J."/>
        </authorList>
    </citation>
    <scope>NUCLEOTIDE SEQUENCE [LARGE SCALE GENOMIC DNA]</scope>
    <source>
        <strain evidence="3">IBT 4502</strain>
    </source>
</reference>
<dbReference type="InterPro" id="IPR013785">
    <property type="entry name" value="Aldolase_TIM"/>
</dbReference>
<sequence>MSEDQIQGAIEGYNTAAKNAIRAGFDGVEIHGAKGYLVDQILQNHCNRRTDRWRDTVQNRALFGIQVAAIANAIGADKIGYRVSRWGSFQGMRMEDPVTQFSYLIEELKGLKLGYLHVMESRVNNNVDVEKPEGIEFALDIWGHISPVLIAGGFDAHSANSAVDSEYRNNDTAVVFGRHFLANPDLPFRIQHSLDLNKYDWPSF</sequence>
<dbReference type="SUPFAM" id="SSF51395">
    <property type="entry name" value="FMN-linked oxidoreductases"/>
    <property type="match status" value="1"/>
</dbReference>
<dbReference type="AlphaFoldDB" id="A0A1V6NY72"/>
<proteinExistence type="predicted"/>
<dbReference type="PANTHER" id="PTHR22893:SF91">
    <property type="entry name" value="NADPH DEHYDROGENASE 2-RELATED"/>
    <property type="match status" value="1"/>
</dbReference>